<gene>
    <name evidence="2" type="ORF">MAMA39_04730</name>
</gene>
<proteinExistence type="predicted"/>
<name>A0A292IJ58_9MOLU</name>
<keyword evidence="1" id="KW-1133">Transmembrane helix</keyword>
<feature type="transmembrane region" description="Helical" evidence="1">
    <location>
        <begin position="150"/>
        <end position="175"/>
    </location>
</feature>
<keyword evidence="1" id="KW-0812">Transmembrane</keyword>
<keyword evidence="3" id="KW-1185">Reference proteome</keyword>
<evidence type="ECO:0000256" key="1">
    <source>
        <dbReference type="SAM" id="Phobius"/>
    </source>
</evidence>
<reference evidence="2 3" key="1">
    <citation type="journal article" date="2015" name="Clin. Infect. Dis.">
        <title>Genomic Investigations unmask Mycoplasma amphoriforme, a new respiratory pathogen.</title>
        <authorList>
            <person name="Gillespie S.H."/>
            <person name="Ling C.L."/>
            <person name="Oravcova K."/>
            <person name="Pinheiro M."/>
            <person name="Wells L."/>
            <person name="Bryant J.M."/>
            <person name="McHugh T.D."/>
            <person name="Bebear C."/>
            <person name="Webster D."/>
            <person name="Harris S.R."/>
            <person name="Seth-Smith H.M."/>
            <person name="Thomson N.R."/>
        </authorList>
    </citation>
    <scope>NUCLEOTIDE SEQUENCE [LARGE SCALE GENOMIC DNA]</scope>
    <source>
        <strain evidence="2 3">A39</strain>
    </source>
</reference>
<evidence type="ECO:0000313" key="3">
    <source>
        <dbReference type="Proteomes" id="UP000261764"/>
    </source>
</evidence>
<evidence type="ECO:0000313" key="2">
    <source>
        <dbReference type="EMBL" id="CDN40592.1"/>
    </source>
</evidence>
<dbReference type="Proteomes" id="UP000261764">
    <property type="component" value="Chromosome I"/>
</dbReference>
<organism evidence="2 3">
    <name type="scientific">Mycoplasma amphoriforme A39</name>
    <dbReference type="NCBI Taxonomy" id="572419"/>
    <lineage>
        <taxon>Bacteria</taxon>
        <taxon>Bacillati</taxon>
        <taxon>Mycoplasmatota</taxon>
        <taxon>Mollicutes</taxon>
        <taxon>Mycoplasmataceae</taxon>
        <taxon>Mycoplasma</taxon>
    </lineage>
</organism>
<dbReference type="EMBL" id="HG937516">
    <property type="protein sequence ID" value="CDN40592.1"/>
    <property type="molecule type" value="Genomic_DNA"/>
</dbReference>
<keyword evidence="1" id="KW-0472">Membrane</keyword>
<feature type="transmembrane region" description="Helical" evidence="1">
    <location>
        <begin position="116"/>
        <end position="138"/>
    </location>
</feature>
<sequence>MKPHLSTFSTVQWYKCRGTRKSMYLNLFVFRSLSQSCNCDNNRLNLSASQVSSTKIQANELSRMKNRLLPSDSRCSDGKRFLRLISSIFLFRPSIFRSKYCSKRSNFSLTSAWSTWILSKASLIFFLNFASTSSIFLYNKSIRWFKRFSTLVIILLISSILALVLFNSSRTIFAYSGKGIIFSLSINTKYERSGLIFFKVLLFCIDSYLIIIFFGDKYNKLSIDKIKLKK</sequence>
<protein>
    <submittedName>
        <fullName evidence="2">Uncharacterized protein</fullName>
    </submittedName>
</protein>
<dbReference type="AlphaFoldDB" id="A0A292IJ58"/>
<dbReference type="KEGG" id="mamp:MAMA39_04730"/>
<accession>A0A292IJ58</accession>
<feature type="transmembrane region" description="Helical" evidence="1">
    <location>
        <begin position="195"/>
        <end position="215"/>
    </location>
</feature>